<evidence type="ECO:0000256" key="8">
    <source>
        <dbReference type="ARBA" id="ARBA00022801"/>
    </source>
</evidence>
<evidence type="ECO:0000256" key="5">
    <source>
        <dbReference type="ARBA" id="ARBA00022485"/>
    </source>
</evidence>
<feature type="compositionally biased region" description="Basic and acidic residues" evidence="12">
    <location>
        <begin position="24"/>
        <end position="37"/>
    </location>
</feature>
<feature type="compositionally biased region" description="Low complexity" evidence="12">
    <location>
        <begin position="89"/>
        <end position="117"/>
    </location>
</feature>
<evidence type="ECO:0000256" key="1">
    <source>
        <dbReference type="ARBA" id="ARBA00001400"/>
    </source>
</evidence>
<dbReference type="Pfam" id="PF03167">
    <property type="entry name" value="UDG"/>
    <property type="match status" value="1"/>
</dbReference>
<dbReference type="OrthoDB" id="5290748at2"/>
<dbReference type="PANTHER" id="PTHR33693">
    <property type="entry name" value="TYPE-5 URACIL-DNA GLYCOSYLASE"/>
    <property type="match status" value="1"/>
</dbReference>
<proteinExistence type="inferred from homology"/>
<keyword evidence="10" id="KW-0411">Iron-sulfur</keyword>
<keyword evidence="11" id="KW-0234">DNA repair</keyword>
<dbReference type="EC" id="3.2.2.27" evidence="3"/>
<feature type="compositionally biased region" description="Low complexity" evidence="12">
    <location>
        <begin position="50"/>
        <end position="65"/>
    </location>
</feature>
<comment type="similarity">
    <text evidence="2">Belongs to the uracil-DNA glycosylase (UDG) superfamily. Type 4 (UDGa) family.</text>
</comment>
<comment type="catalytic activity">
    <reaction evidence="1">
        <text>Hydrolyzes single-stranded DNA or mismatched double-stranded DNA and polynucleotides, releasing free uracil.</text>
        <dbReference type="EC" id="3.2.2.27"/>
    </reaction>
</comment>
<feature type="domain" description="Uracil-DNA glycosylase-like" evidence="13">
    <location>
        <begin position="156"/>
        <end position="303"/>
    </location>
</feature>
<keyword evidence="6" id="KW-0479">Metal-binding</keyword>
<dbReference type="GO" id="GO:0046872">
    <property type="term" value="F:metal ion binding"/>
    <property type="evidence" value="ECO:0007669"/>
    <property type="project" value="UniProtKB-KW"/>
</dbReference>
<dbReference type="AlphaFoldDB" id="S9ZUB0"/>
<feature type="compositionally biased region" description="Pro residues" evidence="12">
    <location>
        <begin position="66"/>
        <end position="80"/>
    </location>
</feature>
<dbReference type="STRING" id="1348657.M622_09070"/>
<evidence type="ECO:0000256" key="6">
    <source>
        <dbReference type="ARBA" id="ARBA00022723"/>
    </source>
</evidence>
<evidence type="ECO:0000256" key="3">
    <source>
        <dbReference type="ARBA" id="ARBA00012030"/>
    </source>
</evidence>
<comment type="caution">
    <text evidence="14">The sequence shown here is derived from an EMBL/GenBank/DDBJ whole genome shotgun (WGS) entry which is preliminary data.</text>
</comment>
<dbReference type="SMART" id="SM00986">
    <property type="entry name" value="UDG"/>
    <property type="match status" value="1"/>
</dbReference>
<evidence type="ECO:0000256" key="4">
    <source>
        <dbReference type="ARBA" id="ARBA00019403"/>
    </source>
</evidence>
<dbReference type="InterPro" id="IPR005273">
    <property type="entry name" value="Ura-DNA_glyco_family4"/>
</dbReference>
<dbReference type="GO" id="GO:0051539">
    <property type="term" value="F:4 iron, 4 sulfur cluster binding"/>
    <property type="evidence" value="ECO:0007669"/>
    <property type="project" value="UniProtKB-KW"/>
</dbReference>
<dbReference type="InterPro" id="IPR005122">
    <property type="entry name" value="Uracil-DNA_glycosylase-like"/>
</dbReference>
<keyword evidence="9" id="KW-0408">Iron</keyword>
<reference evidence="14 15" key="1">
    <citation type="submission" date="2013-06" db="EMBL/GenBank/DDBJ databases">
        <title>Draft genome sequence of Thauera terpenica.</title>
        <authorList>
            <person name="Liu B."/>
            <person name="Frostegard A.H."/>
            <person name="Shapleigh J.P."/>
        </authorList>
    </citation>
    <scope>NUCLEOTIDE SEQUENCE [LARGE SCALE GENOMIC DNA]</scope>
    <source>
        <strain evidence="14 15">58Eu</strain>
    </source>
</reference>
<dbReference type="InterPro" id="IPR036895">
    <property type="entry name" value="Uracil-DNA_glycosylase-like_sf"/>
</dbReference>
<name>S9ZUB0_9RHOO</name>
<dbReference type="SMART" id="SM00987">
    <property type="entry name" value="UreE_C"/>
    <property type="match status" value="1"/>
</dbReference>
<feature type="compositionally biased region" description="Pro residues" evidence="12">
    <location>
        <begin position="40"/>
        <end position="49"/>
    </location>
</feature>
<keyword evidence="7" id="KW-0227">DNA damage</keyword>
<evidence type="ECO:0000256" key="11">
    <source>
        <dbReference type="ARBA" id="ARBA00023204"/>
    </source>
</evidence>
<organism evidence="14 15">
    <name type="scientific">Thauera terpenica 58Eu</name>
    <dbReference type="NCBI Taxonomy" id="1348657"/>
    <lineage>
        <taxon>Bacteria</taxon>
        <taxon>Pseudomonadati</taxon>
        <taxon>Pseudomonadota</taxon>
        <taxon>Betaproteobacteria</taxon>
        <taxon>Rhodocyclales</taxon>
        <taxon>Zoogloeaceae</taxon>
        <taxon>Thauera</taxon>
    </lineage>
</organism>
<dbReference type="PANTHER" id="PTHR33693:SF1">
    <property type="entry name" value="TYPE-4 URACIL-DNA GLYCOSYLASE"/>
    <property type="match status" value="1"/>
</dbReference>
<keyword evidence="5" id="KW-0004">4Fe-4S</keyword>
<dbReference type="NCBIfam" id="TIGR00758">
    <property type="entry name" value="UDG_fam4"/>
    <property type="match status" value="1"/>
</dbReference>
<dbReference type="PATRIC" id="fig|1348657.5.peg.342"/>
<dbReference type="Proteomes" id="UP000015455">
    <property type="component" value="Unassembled WGS sequence"/>
</dbReference>
<accession>S9ZUB0</accession>
<feature type="region of interest" description="Disordered" evidence="12">
    <location>
        <begin position="22"/>
        <end position="122"/>
    </location>
</feature>
<evidence type="ECO:0000256" key="10">
    <source>
        <dbReference type="ARBA" id="ARBA00023014"/>
    </source>
</evidence>
<keyword evidence="8" id="KW-0378">Hydrolase</keyword>
<sequence length="313" mass="33013">MGLGPIWRLRSARDAEAALDDDAHEAFVHGDAVHDEVAPSSPPATPPVPAAASPAPAPRSAAPAPASRPAPSHIPAPAPGPREQRRAPAPESRSPAATPPAARAAAAVRASARTLPASSDPERAARIATLDWEALEAEIAACRACVLCERRNQVVPGAGERQAEWMFVGEGPGSEEDKRGEPFVGPAGGLLDNMLAALGLKRSENVYIANAVKCRAPHNRTPEAAEIGACLPYLERQIALVKPRLLVALGRPAALALLNTDVNIAAARGQRLHYQGIPVVVTYHPAYLLRNPQDKGKAWADLCFARRLMAEQT</sequence>
<dbReference type="Gene3D" id="3.40.470.10">
    <property type="entry name" value="Uracil-DNA glycosylase-like domain"/>
    <property type="match status" value="1"/>
</dbReference>
<evidence type="ECO:0000256" key="2">
    <source>
        <dbReference type="ARBA" id="ARBA00006521"/>
    </source>
</evidence>
<dbReference type="GO" id="GO:0006281">
    <property type="term" value="P:DNA repair"/>
    <property type="evidence" value="ECO:0007669"/>
    <property type="project" value="UniProtKB-KW"/>
</dbReference>
<evidence type="ECO:0000256" key="12">
    <source>
        <dbReference type="SAM" id="MobiDB-lite"/>
    </source>
</evidence>
<evidence type="ECO:0000256" key="9">
    <source>
        <dbReference type="ARBA" id="ARBA00023004"/>
    </source>
</evidence>
<evidence type="ECO:0000313" key="15">
    <source>
        <dbReference type="Proteomes" id="UP000015455"/>
    </source>
</evidence>
<dbReference type="GO" id="GO:0004844">
    <property type="term" value="F:uracil DNA N-glycosylase activity"/>
    <property type="evidence" value="ECO:0007669"/>
    <property type="project" value="UniProtKB-EC"/>
</dbReference>
<dbReference type="EMBL" id="ATJV01000002">
    <property type="protein sequence ID" value="EPZ17092.1"/>
    <property type="molecule type" value="Genomic_DNA"/>
</dbReference>
<evidence type="ECO:0000259" key="13">
    <source>
        <dbReference type="SMART" id="SM00986"/>
    </source>
</evidence>
<keyword evidence="15" id="KW-1185">Reference proteome</keyword>
<evidence type="ECO:0000256" key="7">
    <source>
        <dbReference type="ARBA" id="ARBA00022763"/>
    </source>
</evidence>
<dbReference type="eggNOG" id="COG1573">
    <property type="taxonomic scope" value="Bacteria"/>
</dbReference>
<dbReference type="CDD" id="cd10030">
    <property type="entry name" value="UDG-F4_TTUDGA_SPO1dp_like"/>
    <property type="match status" value="1"/>
</dbReference>
<dbReference type="SUPFAM" id="SSF52141">
    <property type="entry name" value="Uracil-DNA glycosylase-like"/>
    <property type="match status" value="1"/>
</dbReference>
<evidence type="ECO:0000313" key="14">
    <source>
        <dbReference type="EMBL" id="EPZ17092.1"/>
    </source>
</evidence>
<gene>
    <name evidence="14" type="ORF">M622_09070</name>
</gene>
<protein>
    <recommendedName>
        <fullName evidence="4">Type-4 uracil-DNA glycosylase</fullName>
        <ecNumber evidence="3">3.2.2.27</ecNumber>
    </recommendedName>
</protein>
<dbReference type="InterPro" id="IPR051536">
    <property type="entry name" value="UDG_Type-4/5"/>
</dbReference>